<evidence type="ECO:0000313" key="2">
    <source>
        <dbReference type="EMBL" id="QDU61949.1"/>
    </source>
</evidence>
<keyword evidence="1" id="KW-0143">Chaperone</keyword>
<dbReference type="KEGG" id="knv:Pan216_28150"/>
<reference evidence="2 3" key="1">
    <citation type="submission" date="2019-02" db="EMBL/GenBank/DDBJ databases">
        <title>Deep-cultivation of Planctomycetes and their phenomic and genomic characterization uncovers novel biology.</title>
        <authorList>
            <person name="Wiegand S."/>
            <person name="Jogler M."/>
            <person name="Boedeker C."/>
            <person name="Pinto D."/>
            <person name="Vollmers J."/>
            <person name="Rivas-Marin E."/>
            <person name="Kohn T."/>
            <person name="Peeters S.H."/>
            <person name="Heuer A."/>
            <person name="Rast P."/>
            <person name="Oberbeckmann S."/>
            <person name="Bunk B."/>
            <person name="Jeske O."/>
            <person name="Meyerdierks A."/>
            <person name="Storesund J.E."/>
            <person name="Kallscheuer N."/>
            <person name="Luecker S."/>
            <person name="Lage O.M."/>
            <person name="Pohl T."/>
            <person name="Merkel B.J."/>
            <person name="Hornburger P."/>
            <person name="Mueller R.-W."/>
            <person name="Bruemmer F."/>
            <person name="Labrenz M."/>
            <person name="Spormann A.M."/>
            <person name="Op den Camp H."/>
            <person name="Overmann J."/>
            <person name="Amann R."/>
            <person name="Jetten M.S.M."/>
            <person name="Mascher T."/>
            <person name="Medema M.H."/>
            <person name="Devos D.P."/>
            <person name="Kaster A.-K."/>
            <person name="Ovreas L."/>
            <person name="Rohde M."/>
            <person name="Galperin M.Y."/>
            <person name="Jogler C."/>
        </authorList>
    </citation>
    <scope>NUCLEOTIDE SEQUENCE [LARGE SCALE GENOMIC DNA]</scope>
    <source>
        <strain evidence="2 3">Pan216</strain>
    </source>
</reference>
<dbReference type="RefSeq" id="WP_419193622.1">
    <property type="nucleotide sequence ID" value="NZ_CP036279.1"/>
</dbReference>
<dbReference type="GO" id="GO:0051087">
    <property type="term" value="F:protein-folding chaperone binding"/>
    <property type="evidence" value="ECO:0007669"/>
    <property type="project" value="InterPro"/>
</dbReference>
<dbReference type="InterPro" id="IPR000740">
    <property type="entry name" value="GrpE"/>
</dbReference>
<dbReference type="AlphaFoldDB" id="A0A518B4N7"/>
<dbReference type="SUPFAM" id="SSF51064">
    <property type="entry name" value="Head domain of nucleotide exchange factor GrpE"/>
    <property type="match status" value="1"/>
</dbReference>
<dbReference type="GO" id="GO:0000774">
    <property type="term" value="F:adenyl-nucleotide exchange factor activity"/>
    <property type="evidence" value="ECO:0007669"/>
    <property type="project" value="InterPro"/>
</dbReference>
<dbReference type="PANTHER" id="PTHR21237">
    <property type="entry name" value="GRPE PROTEIN"/>
    <property type="match status" value="1"/>
</dbReference>
<protein>
    <submittedName>
        <fullName evidence="2">Protein GrpE</fullName>
    </submittedName>
</protein>
<evidence type="ECO:0000313" key="3">
    <source>
        <dbReference type="Proteomes" id="UP000317093"/>
    </source>
</evidence>
<gene>
    <name evidence="2" type="primary">grpE</name>
    <name evidence="2" type="ORF">Pan216_28150</name>
</gene>
<keyword evidence="3" id="KW-1185">Reference proteome</keyword>
<dbReference type="Pfam" id="PF01025">
    <property type="entry name" value="GrpE"/>
    <property type="match status" value="1"/>
</dbReference>
<evidence type="ECO:0000256" key="1">
    <source>
        <dbReference type="ARBA" id="ARBA00023186"/>
    </source>
</evidence>
<dbReference type="GO" id="GO:0042803">
    <property type="term" value="F:protein homodimerization activity"/>
    <property type="evidence" value="ECO:0007669"/>
    <property type="project" value="InterPro"/>
</dbReference>
<dbReference type="GO" id="GO:0006457">
    <property type="term" value="P:protein folding"/>
    <property type="evidence" value="ECO:0007669"/>
    <property type="project" value="InterPro"/>
</dbReference>
<sequence>MTEEAPPEFGLVDVVEAFTAMRHEWRGQTRESREVAQSLHAAVTSIQDLETRLLAHAAEASTDESRKLAVLIAETDQQVTRSLAAAEKGEANRQHGAEADADAITDYFEQMNAVARWFARPLLTFVIERFQASDATNEKTTVEGLCLVLARLRRAMKELGIERIETLGQPFDANSMQAIGSLDSEDYPSGHVAEEISPCYRWRGQILLFANVRVSAAR</sequence>
<dbReference type="InterPro" id="IPR009012">
    <property type="entry name" value="GrpE_head"/>
</dbReference>
<dbReference type="Proteomes" id="UP000317093">
    <property type="component" value="Chromosome"/>
</dbReference>
<dbReference type="PANTHER" id="PTHR21237:SF40">
    <property type="entry name" value="CELL CYCLE AND APOPTOSIS REGULATOR PROTEIN 2"/>
    <property type="match status" value="1"/>
</dbReference>
<name>A0A518B4N7_9BACT</name>
<dbReference type="GO" id="GO:0051082">
    <property type="term" value="F:unfolded protein binding"/>
    <property type="evidence" value="ECO:0007669"/>
    <property type="project" value="TreeGrafter"/>
</dbReference>
<dbReference type="EMBL" id="CP036279">
    <property type="protein sequence ID" value="QDU61949.1"/>
    <property type="molecule type" value="Genomic_DNA"/>
</dbReference>
<proteinExistence type="predicted"/>
<organism evidence="2 3">
    <name type="scientific">Kolteria novifilia</name>
    <dbReference type="NCBI Taxonomy" id="2527975"/>
    <lineage>
        <taxon>Bacteria</taxon>
        <taxon>Pseudomonadati</taxon>
        <taxon>Planctomycetota</taxon>
        <taxon>Planctomycetia</taxon>
        <taxon>Kolteriales</taxon>
        <taxon>Kolteriaceae</taxon>
        <taxon>Kolteria</taxon>
    </lineage>
</organism>
<dbReference type="Gene3D" id="2.30.22.10">
    <property type="entry name" value="Head domain of nucleotide exchange factor GrpE"/>
    <property type="match status" value="1"/>
</dbReference>
<accession>A0A518B4N7</accession>